<dbReference type="Proteomes" id="UP000635477">
    <property type="component" value="Unassembled WGS sequence"/>
</dbReference>
<proteinExistence type="predicted"/>
<organism evidence="1 2">
    <name type="scientific">Fusarium zealandicum</name>
    <dbReference type="NCBI Taxonomy" id="1053134"/>
    <lineage>
        <taxon>Eukaryota</taxon>
        <taxon>Fungi</taxon>
        <taxon>Dikarya</taxon>
        <taxon>Ascomycota</taxon>
        <taxon>Pezizomycotina</taxon>
        <taxon>Sordariomycetes</taxon>
        <taxon>Hypocreomycetidae</taxon>
        <taxon>Hypocreales</taxon>
        <taxon>Nectriaceae</taxon>
        <taxon>Fusarium</taxon>
        <taxon>Fusarium staphyleae species complex</taxon>
    </lineage>
</organism>
<reference evidence="1" key="1">
    <citation type="journal article" date="2020" name="BMC Genomics">
        <title>Correction to: Identification and distribution of gene clusters required for synthesis of sphingolipid metabolism inhibitors in diverse species of the filamentous fungus Fusarium.</title>
        <authorList>
            <person name="Kim H.S."/>
            <person name="Lohmar J.M."/>
            <person name="Busman M."/>
            <person name="Brown D.W."/>
            <person name="Naumann T.A."/>
            <person name="Divon H.H."/>
            <person name="Lysoe E."/>
            <person name="Uhlig S."/>
            <person name="Proctor R.H."/>
        </authorList>
    </citation>
    <scope>NUCLEOTIDE SEQUENCE</scope>
    <source>
        <strain evidence="1">NRRL 22465</strain>
    </source>
</reference>
<gene>
    <name evidence="1" type="ORF">FZEAL_6261</name>
</gene>
<evidence type="ECO:0000313" key="2">
    <source>
        <dbReference type="Proteomes" id="UP000635477"/>
    </source>
</evidence>
<protein>
    <submittedName>
        <fullName evidence="1">Uncharacterized protein</fullName>
    </submittedName>
</protein>
<reference evidence="1" key="2">
    <citation type="submission" date="2020-05" db="EMBL/GenBank/DDBJ databases">
        <authorList>
            <person name="Kim H.-S."/>
            <person name="Proctor R.H."/>
            <person name="Brown D.W."/>
        </authorList>
    </citation>
    <scope>NUCLEOTIDE SEQUENCE</scope>
    <source>
        <strain evidence="1">NRRL 22465</strain>
    </source>
</reference>
<sequence length="220" mass="24398">MRLRLMAPNAERRLLWIGAHFIRSGWCLSEWLACQVDASYNLADAAKLASTGHRVWRGVMADGNLNEGYAYVCPRTIGHGRNTVGTEEIELRTLIFCGYDEGTWLLAKLRRKPDLKDKKRDEVDFQHATTDMGVRRVKKTQLSKLEGGEFEAANSWRPVSKRIQCLALGSGTWYIRVSSGAAVVVLSHLSSLSSLTGGQGAKHPGRQAVLVLSLRFLSVS</sequence>
<name>A0A8H4UI47_9HYPO</name>
<dbReference type="AlphaFoldDB" id="A0A8H4UI47"/>
<evidence type="ECO:0000313" key="1">
    <source>
        <dbReference type="EMBL" id="KAF4977184.1"/>
    </source>
</evidence>
<dbReference type="EMBL" id="JABEYC010000455">
    <property type="protein sequence ID" value="KAF4977184.1"/>
    <property type="molecule type" value="Genomic_DNA"/>
</dbReference>
<comment type="caution">
    <text evidence="1">The sequence shown here is derived from an EMBL/GenBank/DDBJ whole genome shotgun (WGS) entry which is preliminary data.</text>
</comment>
<accession>A0A8H4UI47</accession>
<keyword evidence="2" id="KW-1185">Reference proteome</keyword>